<feature type="compositionally biased region" description="Basic and acidic residues" evidence="1">
    <location>
        <begin position="64"/>
        <end position="75"/>
    </location>
</feature>
<feature type="region of interest" description="Disordered" evidence="1">
    <location>
        <begin position="1"/>
        <end position="75"/>
    </location>
</feature>
<dbReference type="EMBL" id="KN824412">
    <property type="protein sequence ID" value="KIM20717.1"/>
    <property type="molecule type" value="Genomic_DNA"/>
</dbReference>
<dbReference type="Proteomes" id="UP000054097">
    <property type="component" value="Unassembled WGS sequence"/>
</dbReference>
<protein>
    <submittedName>
        <fullName evidence="2">Uncharacterized protein</fullName>
    </submittedName>
</protein>
<dbReference type="AlphaFoldDB" id="A0A0C2WT59"/>
<sequence>MHPVHQGAPILFLPKPSQPFHPKTARRTESRHLAHSASTHDPFPPPRPSKSRLATHGLNDIEDFPIREGKGRRFG</sequence>
<reference evidence="3" key="2">
    <citation type="submission" date="2015-01" db="EMBL/GenBank/DDBJ databases">
        <title>Evolutionary Origins and Diversification of the Mycorrhizal Mutualists.</title>
        <authorList>
            <consortium name="DOE Joint Genome Institute"/>
            <consortium name="Mycorrhizal Genomics Consortium"/>
            <person name="Kohler A."/>
            <person name="Kuo A."/>
            <person name="Nagy L.G."/>
            <person name="Floudas D."/>
            <person name="Copeland A."/>
            <person name="Barry K.W."/>
            <person name="Cichocki N."/>
            <person name="Veneault-Fourrey C."/>
            <person name="LaButti K."/>
            <person name="Lindquist E.A."/>
            <person name="Lipzen A."/>
            <person name="Lundell T."/>
            <person name="Morin E."/>
            <person name="Murat C."/>
            <person name="Riley R."/>
            <person name="Ohm R."/>
            <person name="Sun H."/>
            <person name="Tunlid A."/>
            <person name="Henrissat B."/>
            <person name="Grigoriev I.V."/>
            <person name="Hibbett D.S."/>
            <person name="Martin F."/>
        </authorList>
    </citation>
    <scope>NUCLEOTIDE SEQUENCE [LARGE SCALE GENOMIC DNA]</scope>
    <source>
        <strain evidence="3">MAFF 305830</strain>
    </source>
</reference>
<organism evidence="2 3">
    <name type="scientific">Serendipita vermifera MAFF 305830</name>
    <dbReference type="NCBI Taxonomy" id="933852"/>
    <lineage>
        <taxon>Eukaryota</taxon>
        <taxon>Fungi</taxon>
        <taxon>Dikarya</taxon>
        <taxon>Basidiomycota</taxon>
        <taxon>Agaricomycotina</taxon>
        <taxon>Agaricomycetes</taxon>
        <taxon>Sebacinales</taxon>
        <taxon>Serendipitaceae</taxon>
        <taxon>Serendipita</taxon>
    </lineage>
</organism>
<name>A0A0C2WT59_SERVB</name>
<accession>A0A0C2WT59</accession>
<evidence type="ECO:0000256" key="1">
    <source>
        <dbReference type="SAM" id="MobiDB-lite"/>
    </source>
</evidence>
<proteinExistence type="predicted"/>
<dbReference type="HOGENOM" id="CLU_2672650_0_0_1"/>
<evidence type="ECO:0000313" key="3">
    <source>
        <dbReference type="Proteomes" id="UP000054097"/>
    </source>
</evidence>
<reference evidence="2 3" key="1">
    <citation type="submission" date="2014-04" db="EMBL/GenBank/DDBJ databases">
        <authorList>
            <consortium name="DOE Joint Genome Institute"/>
            <person name="Kuo A."/>
            <person name="Zuccaro A."/>
            <person name="Kohler A."/>
            <person name="Nagy L.G."/>
            <person name="Floudas D."/>
            <person name="Copeland A."/>
            <person name="Barry K.W."/>
            <person name="Cichocki N."/>
            <person name="Veneault-Fourrey C."/>
            <person name="LaButti K."/>
            <person name="Lindquist E.A."/>
            <person name="Lipzen A."/>
            <person name="Lundell T."/>
            <person name="Morin E."/>
            <person name="Murat C."/>
            <person name="Sun H."/>
            <person name="Tunlid A."/>
            <person name="Henrissat B."/>
            <person name="Grigoriev I.V."/>
            <person name="Hibbett D.S."/>
            <person name="Martin F."/>
            <person name="Nordberg H.P."/>
            <person name="Cantor M.N."/>
            <person name="Hua S.X."/>
        </authorList>
    </citation>
    <scope>NUCLEOTIDE SEQUENCE [LARGE SCALE GENOMIC DNA]</scope>
    <source>
        <strain evidence="2 3">MAFF 305830</strain>
    </source>
</reference>
<keyword evidence="3" id="KW-1185">Reference proteome</keyword>
<evidence type="ECO:0000313" key="2">
    <source>
        <dbReference type="EMBL" id="KIM20717.1"/>
    </source>
</evidence>
<gene>
    <name evidence="2" type="ORF">M408DRAFT_333844</name>
</gene>